<dbReference type="Proteomes" id="UP000485058">
    <property type="component" value="Unassembled WGS sequence"/>
</dbReference>
<gene>
    <name evidence="2" type="ORF">HaLaN_00992</name>
</gene>
<sequence length="371" mass="39819">MTTNWPAALPANSRQRAKSRAPWASSEGTEQPPDLWVVNSYAHICHALSSLVLQQPQPLERMNLFSTTTPGRGGSLVESCTKCLEVAAALLSREEWCLACLAASLCCSLPDLDPNNSTWQFDWVDGLQPLLPPALPVLHRVVTVARGTAVLLRLTLWVTLHQPPQTALALAVTACARRLRAMARLSTQALPSLSLAQRGGPEGVALRRLAIQAAAAAAHAQTTLTQIEFPGLVEGVVPGVAWPLHPVQCLLDDVREDWSQMSSIKSASNNTFMEEAESEGPGRLVAGGHVEVLCATEQLMQHAPMQPDTEQAVDLLVLTLAIAVPLVTVLKLSEGATCPKVALKLQELRRSLGLVPEQEVQGWRATVAGTP</sequence>
<feature type="non-terminal residue" evidence="2">
    <location>
        <position position="371"/>
    </location>
</feature>
<accession>A0A699Y8H5</accession>
<evidence type="ECO:0000313" key="3">
    <source>
        <dbReference type="Proteomes" id="UP000485058"/>
    </source>
</evidence>
<evidence type="ECO:0000256" key="1">
    <source>
        <dbReference type="SAM" id="MobiDB-lite"/>
    </source>
</evidence>
<dbReference type="EMBL" id="BLLF01000035">
    <property type="protein sequence ID" value="GFH06373.1"/>
    <property type="molecule type" value="Genomic_DNA"/>
</dbReference>
<feature type="region of interest" description="Disordered" evidence="1">
    <location>
        <begin position="1"/>
        <end position="29"/>
    </location>
</feature>
<evidence type="ECO:0000313" key="2">
    <source>
        <dbReference type="EMBL" id="GFH06373.1"/>
    </source>
</evidence>
<proteinExistence type="predicted"/>
<keyword evidence="3" id="KW-1185">Reference proteome</keyword>
<name>A0A699Y8H5_HAELA</name>
<protein>
    <submittedName>
        <fullName evidence="2">Uncharacterized protein</fullName>
    </submittedName>
</protein>
<feature type="non-terminal residue" evidence="2">
    <location>
        <position position="1"/>
    </location>
</feature>
<reference evidence="2 3" key="1">
    <citation type="submission" date="2020-02" db="EMBL/GenBank/DDBJ databases">
        <title>Draft genome sequence of Haematococcus lacustris strain NIES-144.</title>
        <authorList>
            <person name="Morimoto D."/>
            <person name="Nakagawa S."/>
            <person name="Yoshida T."/>
            <person name="Sawayama S."/>
        </authorList>
    </citation>
    <scope>NUCLEOTIDE SEQUENCE [LARGE SCALE GENOMIC DNA]</scope>
    <source>
        <strain evidence="2 3">NIES-144</strain>
    </source>
</reference>
<comment type="caution">
    <text evidence="2">The sequence shown here is derived from an EMBL/GenBank/DDBJ whole genome shotgun (WGS) entry which is preliminary data.</text>
</comment>
<organism evidence="2 3">
    <name type="scientific">Haematococcus lacustris</name>
    <name type="common">Green alga</name>
    <name type="synonym">Haematococcus pluvialis</name>
    <dbReference type="NCBI Taxonomy" id="44745"/>
    <lineage>
        <taxon>Eukaryota</taxon>
        <taxon>Viridiplantae</taxon>
        <taxon>Chlorophyta</taxon>
        <taxon>core chlorophytes</taxon>
        <taxon>Chlorophyceae</taxon>
        <taxon>CS clade</taxon>
        <taxon>Chlamydomonadales</taxon>
        <taxon>Haematococcaceae</taxon>
        <taxon>Haematococcus</taxon>
    </lineage>
</organism>
<dbReference type="AlphaFoldDB" id="A0A699Y8H5"/>